<accession>A0A0A9DJI5</accession>
<sequence length="74" mass="8367">MSALLPETELSLPKSRFLLGRISIESELSYRFPYDEGPLLLSYLPLESFLYAERPMKLPPSNRSCSCLNSLVVS</sequence>
<dbReference type="AlphaFoldDB" id="A0A0A9DJI5"/>
<dbReference type="EMBL" id="GBRH01211052">
    <property type="protein sequence ID" value="JAD86843.1"/>
    <property type="molecule type" value="Transcribed_RNA"/>
</dbReference>
<protein>
    <submittedName>
        <fullName evidence="1">Uncharacterized protein</fullName>
    </submittedName>
</protein>
<reference evidence="1" key="2">
    <citation type="journal article" date="2015" name="Data Brief">
        <title>Shoot transcriptome of the giant reed, Arundo donax.</title>
        <authorList>
            <person name="Barrero R.A."/>
            <person name="Guerrero F.D."/>
            <person name="Moolhuijzen P."/>
            <person name="Goolsby J.A."/>
            <person name="Tidwell J."/>
            <person name="Bellgard S.E."/>
            <person name="Bellgard M.I."/>
        </authorList>
    </citation>
    <scope>NUCLEOTIDE SEQUENCE</scope>
    <source>
        <tissue evidence="1">Shoot tissue taken approximately 20 cm above the soil surface</tissue>
    </source>
</reference>
<organism evidence="1">
    <name type="scientific">Arundo donax</name>
    <name type="common">Giant reed</name>
    <name type="synonym">Donax arundinaceus</name>
    <dbReference type="NCBI Taxonomy" id="35708"/>
    <lineage>
        <taxon>Eukaryota</taxon>
        <taxon>Viridiplantae</taxon>
        <taxon>Streptophyta</taxon>
        <taxon>Embryophyta</taxon>
        <taxon>Tracheophyta</taxon>
        <taxon>Spermatophyta</taxon>
        <taxon>Magnoliopsida</taxon>
        <taxon>Liliopsida</taxon>
        <taxon>Poales</taxon>
        <taxon>Poaceae</taxon>
        <taxon>PACMAD clade</taxon>
        <taxon>Arundinoideae</taxon>
        <taxon>Arundineae</taxon>
        <taxon>Arundo</taxon>
    </lineage>
</organism>
<name>A0A0A9DJI5_ARUDO</name>
<evidence type="ECO:0000313" key="1">
    <source>
        <dbReference type="EMBL" id="JAD86843.1"/>
    </source>
</evidence>
<reference evidence="1" key="1">
    <citation type="submission" date="2014-09" db="EMBL/GenBank/DDBJ databases">
        <authorList>
            <person name="Magalhaes I.L.F."/>
            <person name="Oliveira U."/>
            <person name="Santos F.R."/>
            <person name="Vidigal T.H.D.A."/>
            <person name="Brescovit A.D."/>
            <person name="Santos A.J."/>
        </authorList>
    </citation>
    <scope>NUCLEOTIDE SEQUENCE</scope>
    <source>
        <tissue evidence="1">Shoot tissue taken approximately 20 cm above the soil surface</tissue>
    </source>
</reference>
<proteinExistence type="predicted"/>